<evidence type="ECO:0000256" key="4">
    <source>
        <dbReference type="ARBA" id="ARBA00022827"/>
    </source>
</evidence>
<dbReference type="Pfam" id="PF02770">
    <property type="entry name" value="Acyl-CoA_dh_M"/>
    <property type="match status" value="1"/>
</dbReference>
<evidence type="ECO:0000256" key="7">
    <source>
        <dbReference type="RuleBase" id="RU362125"/>
    </source>
</evidence>
<evidence type="ECO:0000256" key="1">
    <source>
        <dbReference type="ARBA" id="ARBA00001974"/>
    </source>
</evidence>
<dbReference type="InterPro" id="IPR046373">
    <property type="entry name" value="Acyl-CoA_Oxase/DH_mid-dom_sf"/>
</dbReference>
<dbReference type="EMBL" id="LRGB01000687">
    <property type="protein sequence ID" value="KZS16794.1"/>
    <property type="molecule type" value="Genomic_DNA"/>
</dbReference>
<comment type="similarity">
    <text evidence="2 7">Belongs to the acyl-CoA dehydrogenase family.</text>
</comment>
<dbReference type="GO" id="GO:0005739">
    <property type="term" value="C:mitochondrion"/>
    <property type="evidence" value="ECO:0007669"/>
    <property type="project" value="TreeGrafter"/>
</dbReference>
<dbReference type="FunFam" id="2.40.110.10:FF:000043">
    <property type="entry name" value="Acyl CoA DeHydrogenase"/>
    <property type="match status" value="1"/>
</dbReference>
<reference evidence="11 12" key="1">
    <citation type="submission" date="2016-03" db="EMBL/GenBank/DDBJ databases">
        <title>EvidentialGene: Evidence-directed Construction of Genes on Genomes.</title>
        <authorList>
            <person name="Gilbert D.G."/>
            <person name="Choi J.-H."/>
            <person name="Mockaitis K."/>
            <person name="Colbourne J."/>
            <person name="Pfrender M."/>
        </authorList>
    </citation>
    <scope>NUCLEOTIDE SEQUENCE [LARGE SCALE GENOMIC DNA]</scope>
    <source>
        <strain evidence="11 12">Xinb3</strain>
        <tissue evidence="11">Complete organism</tissue>
    </source>
</reference>
<dbReference type="Gene3D" id="1.20.140.10">
    <property type="entry name" value="Butyryl-CoA Dehydrogenase, subunit A, domain 3"/>
    <property type="match status" value="1"/>
</dbReference>
<dbReference type="InterPro" id="IPR009100">
    <property type="entry name" value="AcylCoA_DH/oxidase_NM_dom_sf"/>
</dbReference>
<proteinExistence type="inferred from homology"/>
<dbReference type="InterPro" id="IPR050741">
    <property type="entry name" value="Acyl-CoA_dehydrogenase"/>
</dbReference>
<evidence type="ECO:0000313" key="11">
    <source>
        <dbReference type="EMBL" id="KZS16794.1"/>
    </source>
</evidence>
<dbReference type="OrthoDB" id="434771at2759"/>
<name>A0A164ZUS4_9CRUS</name>
<dbReference type="FunFam" id="1.20.140.10:FF:000011">
    <property type="entry name" value="Medium-chain specific acyl-CoA dehydrogenase, mitochondrial"/>
    <property type="match status" value="1"/>
</dbReference>
<feature type="domain" description="Acyl-CoA dehydrogenase/oxidase N-terminal" evidence="10">
    <location>
        <begin position="38"/>
        <end position="147"/>
    </location>
</feature>
<dbReference type="Pfam" id="PF02771">
    <property type="entry name" value="Acyl-CoA_dh_N"/>
    <property type="match status" value="1"/>
</dbReference>
<keyword evidence="5 7" id="KW-0560">Oxidoreductase</keyword>
<comment type="catalytic activity">
    <reaction evidence="6">
        <text>a medium-chain 2,3-saturated fatty acyl-CoA + oxidized [electron-transfer flavoprotein] + H(+) = a medium-chain (2E)-enoyl-CoA + reduced [electron-transfer flavoprotein]</text>
        <dbReference type="Rhea" id="RHEA:14477"/>
        <dbReference type="Rhea" id="RHEA-COMP:10685"/>
        <dbReference type="Rhea" id="RHEA-COMP:10686"/>
        <dbReference type="ChEBI" id="CHEBI:15378"/>
        <dbReference type="ChEBI" id="CHEBI:57692"/>
        <dbReference type="ChEBI" id="CHEBI:58307"/>
        <dbReference type="ChEBI" id="CHEBI:83723"/>
        <dbReference type="ChEBI" id="CHEBI:83726"/>
        <dbReference type="EC" id="1.3.8.7"/>
    </reaction>
</comment>
<accession>A0A164ZUS4</accession>
<keyword evidence="4 7" id="KW-0274">FAD</keyword>
<dbReference type="GO" id="GO:0050660">
    <property type="term" value="F:flavin adenine dinucleotide binding"/>
    <property type="evidence" value="ECO:0007669"/>
    <property type="project" value="InterPro"/>
</dbReference>
<dbReference type="GO" id="GO:0051793">
    <property type="term" value="P:medium-chain fatty acid catabolic process"/>
    <property type="evidence" value="ECO:0007669"/>
    <property type="project" value="TreeGrafter"/>
</dbReference>
<dbReference type="InterPro" id="IPR006091">
    <property type="entry name" value="Acyl-CoA_Oxase/DH_mid-dom"/>
</dbReference>
<dbReference type="SUPFAM" id="SSF47203">
    <property type="entry name" value="Acyl-CoA dehydrogenase C-terminal domain-like"/>
    <property type="match status" value="1"/>
</dbReference>
<gene>
    <name evidence="11" type="ORF">APZ42_017398</name>
</gene>
<evidence type="ECO:0000256" key="3">
    <source>
        <dbReference type="ARBA" id="ARBA00022630"/>
    </source>
</evidence>
<dbReference type="PANTHER" id="PTHR48083:SF2">
    <property type="entry name" value="MEDIUM-CHAIN SPECIFIC ACYL-COA DEHYDROGENASE, MITOCHONDRIAL"/>
    <property type="match status" value="1"/>
</dbReference>
<dbReference type="InterPro" id="IPR036250">
    <property type="entry name" value="AcylCo_DH-like_C"/>
</dbReference>
<dbReference type="STRING" id="35525.A0A164ZUS4"/>
<dbReference type="InterPro" id="IPR037069">
    <property type="entry name" value="AcylCoA_DH/ox_N_sf"/>
</dbReference>
<feature type="domain" description="Acyl-CoA dehydrogenase/oxidase C-terminal" evidence="8">
    <location>
        <begin position="263"/>
        <end position="371"/>
    </location>
</feature>
<dbReference type="Gene3D" id="1.10.540.10">
    <property type="entry name" value="Acyl-CoA dehydrogenase/oxidase, N-terminal domain"/>
    <property type="match status" value="1"/>
</dbReference>
<evidence type="ECO:0000313" key="12">
    <source>
        <dbReference type="Proteomes" id="UP000076858"/>
    </source>
</evidence>
<keyword evidence="12" id="KW-1185">Reference proteome</keyword>
<dbReference type="InterPro" id="IPR013786">
    <property type="entry name" value="AcylCoA_DH/ox_N"/>
</dbReference>
<sequence>MAQFVKSVTGGVTLHRSILLMNKRFASKSAPGFCFEPSPEQLQLQLLARQFSRREIVPVAAKYDKTGEYPWDIIKKAHSLGLMNNHIPKELGGADIGSLESAIILEELGYGCCAMTTTINVNNLGQIPIVYNGNKEQQRKYLGRMVEEPLICAFAVSELNAGSDVANIQTTAVKKGDHYVLNGKKVWIINAGHANWFFALARTNLDPKVPAQKALSGFIVDRDTPGVIFGKKESIMGQRTADTRTITFEDALIPKENLLTGEGAGFKIVMGAFDRTRPTVAATSTGLAQRALDEATGHAVNRHTFGVPIAKHQLVMGMLAEMAISIEMARSAWMRASWELDQGRRNTYYASIAKGLAADVANKCATDAVQVSCITISSSGCINTLKILWFIFEHRFWGVMDTAPIIQSKS</sequence>
<evidence type="ECO:0000256" key="6">
    <source>
        <dbReference type="ARBA" id="ARBA00047882"/>
    </source>
</evidence>
<dbReference type="Proteomes" id="UP000076858">
    <property type="component" value="Unassembled WGS sequence"/>
</dbReference>
<dbReference type="Pfam" id="PF00441">
    <property type="entry name" value="Acyl-CoA_dh_1"/>
    <property type="match status" value="1"/>
</dbReference>
<organism evidence="11 12">
    <name type="scientific">Daphnia magna</name>
    <dbReference type="NCBI Taxonomy" id="35525"/>
    <lineage>
        <taxon>Eukaryota</taxon>
        <taxon>Metazoa</taxon>
        <taxon>Ecdysozoa</taxon>
        <taxon>Arthropoda</taxon>
        <taxon>Crustacea</taxon>
        <taxon>Branchiopoda</taxon>
        <taxon>Diplostraca</taxon>
        <taxon>Cladocera</taxon>
        <taxon>Anomopoda</taxon>
        <taxon>Daphniidae</taxon>
        <taxon>Daphnia</taxon>
    </lineage>
</organism>
<evidence type="ECO:0000259" key="8">
    <source>
        <dbReference type="Pfam" id="PF00441"/>
    </source>
</evidence>
<keyword evidence="3 7" id="KW-0285">Flavoprotein</keyword>
<feature type="domain" description="Acyl-CoA oxidase/dehydrogenase middle" evidence="9">
    <location>
        <begin position="153"/>
        <end position="250"/>
    </location>
</feature>
<evidence type="ECO:0000259" key="10">
    <source>
        <dbReference type="Pfam" id="PF02771"/>
    </source>
</evidence>
<dbReference type="AlphaFoldDB" id="A0A164ZUS4"/>
<evidence type="ECO:0000256" key="2">
    <source>
        <dbReference type="ARBA" id="ARBA00009347"/>
    </source>
</evidence>
<evidence type="ECO:0000256" key="5">
    <source>
        <dbReference type="ARBA" id="ARBA00023002"/>
    </source>
</evidence>
<dbReference type="SUPFAM" id="SSF56645">
    <property type="entry name" value="Acyl-CoA dehydrogenase NM domain-like"/>
    <property type="match status" value="1"/>
</dbReference>
<comment type="caution">
    <text evidence="11">The sequence shown here is derived from an EMBL/GenBank/DDBJ whole genome shotgun (WGS) entry which is preliminary data.</text>
</comment>
<dbReference type="InterPro" id="IPR009075">
    <property type="entry name" value="AcylCo_DH/oxidase_C"/>
</dbReference>
<dbReference type="Gene3D" id="2.40.110.10">
    <property type="entry name" value="Butyryl-CoA Dehydrogenase, subunit A, domain 2"/>
    <property type="match status" value="1"/>
</dbReference>
<evidence type="ECO:0000259" key="9">
    <source>
        <dbReference type="Pfam" id="PF02770"/>
    </source>
</evidence>
<dbReference type="PANTHER" id="PTHR48083">
    <property type="entry name" value="MEDIUM-CHAIN SPECIFIC ACYL-COA DEHYDROGENASE, MITOCHONDRIAL-RELATED"/>
    <property type="match status" value="1"/>
</dbReference>
<dbReference type="GO" id="GO:0070991">
    <property type="term" value="F:medium-chain fatty acyl-CoA dehydrogenase activity"/>
    <property type="evidence" value="ECO:0007669"/>
    <property type="project" value="UniProtKB-EC"/>
</dbReference>
<dbReference type="FunFam" id="1.10.540.10:FF:000010">
    <property type="entry name" value="Medium-chain specific acyl-CoA dehydrogenase, mitochondrial"/>
    <property type="match status" value="1"/>
</dbReference>
<protein>
    <submittedName>
        <fullName evidence="11">Putative Medium-chain specific acyl-CoA dehydrogenase, mitochondrial</fullName>
    </submittedName>
</protein>
<comment type="cofactor">
    <cofactor evidence="1 7">
        <name>FAD</name>
        <dbReference type="ChEBI" id="CHEBI:57692"/>
    </cofactor>
</comment>